<feature type="region of interest" description="Disordered" evidence="1">
    <location>
        <begin position="1"/>
        <end position="50"/>
    </location>
</feature>
<feature type="region of interest" description="Disordered" evidence="1">
    <location>
        <begin position="89"/>
        <end position="112"/>
    </location>
</feature>
<dbReference type="Pfam" id="PF15398">
    <property type="entry name" value="DUF4619"/>
    <property type="match status" value="1"/>
</dbReference>
<sequence length="319" mass="36555">MGLNSSKARRKVTKVTPMPSKEREPKQPGSVTVYSFQTPPSSFVSPPGRNPVLERQLPPLREMWYGRYPTECFPFMKLTNEKILKVPRPNLLDHTRGGGGGGGGGGGEASIIKQHPPRRLQKLEPFILAENSPADKYLNLPGGTVTRKEKELERGGLAAKHPTGRRQYLLKMKMLEITKEAELKRRLQQEARLNKPKLRDLHLLGTFEHMQGTRSSDDEELHCTEHDQIFNRSCGDLWHREFLKERGSPKSHLDQRDKVETWLLKQQATAESSSDASSNDSNNWKDDSDNFRKPYRRPALVRTKTERITLFDDFFDKEL</sequence>
<dbReference type="InterPro" id="IPR029235">
    <property type="entry name" value="FAME"/>
</dbReference>
<dbReference type="RefSeq" id="XP_025018964.1">
    <property type="nucleotide sequence ID" value="XM_025163196.1"/>
</dbReference>
<gene>
    <name evidence="3" type="primary">CCDC198</name>
</gene>
<accession>A0A9F5MNL4</accession>
<organism evidence="2 3">
    <name type="scientific">Python bivittatus</name>
    <name type="common">Burmese python</name>
    <name type="synonym">Python molurus bivittatus</name>
    <dbReference type="NCBI Taxonomy" id="176946"/>
    <lineage>
        <taxon>Eukaryota</taxon>
        <taxon>Metazoa</taxon>
        <taxon>Chordata</taxon>
        <taxon>Craniata</taxon>
        <taxon>Vertebrata</taxon>
        <taxon>Euteleostomi</taxon>
        <taxon>Lepidosauria</taxon>
        <taxon>Squamata</taxon>
        <taxon>Bifurcata</taxon>
        <taxon>Unidentata</taxon>
        <taxon>Episquamata</taxon>
        <taxon>Toxicofera</taxon>
        <taxon>Serpentes</taxon>
        <taxon>Henophidia</taxon>
        <taxon>Pythonidae</taxon>
        <taxon>Python</taxon>
    </lineage>
</organism>
<dbReference type="CTD" id="55195"/>
<dbReference type="PANTHER" id="PTHR16065">
    <property type="entry name" value="COILED-COIL DOMAIN CONTAINING 198"/>
    <property type="match status" value="1"/>
</dbReference>
<dbReference type="PANTHER" id="PTHR16065:SF2">
    <property type="entry name" value="COILED-COIL DOMAIN CONTAINING 198"/>
    <property type="match status" value="1"/>
</dbReference>
<dbReference type="OrthoDB" id="6344011at2759"/>
<keyword evidence="2" id="KW-1185">Reference proteome</keyword>
<dbReference type="Proteomes" id="UP000695026">
    <property type="component" value="Unplaced"/>
</dbReference>
<feature type="compositionally biased region" description="Polar residues" evidence="1">
    <location>
        <begin position="29"/>
        <end position="44"/>
    </location>
</feature>
<evidence type="ECO:0000256" key="1">
    <source>
        <dbReference type="SAM" id="MobiDB-lite"/>
    </source>
</evidence>
<dbReference type="GeneID" id="103059961"/>
<evidence type="ECO:0000313" key="2">
    <source>
        <dbReference type="Proteomes" id="UP000695026"/>
    </source>
</evidence>
<evidence type="ECO:0000313" key="3">
    <source>
        <dbReference type="RefSeq" id="XP_025018964.1"/>
    </source>
</evidence>
<protein>
    <submittedName>
        <fullName evidence="3">Uncharacterized protein CCDC198 isoform X1</fullName>
    </submittedName>
</protein>
<name>A0A9F5MNL4_PYTBI</name>
<reference evidence="3" key="1">
    <citation type="submission" date="2025-08" db="UniProtKB">
        <authorList>
            <consortium name="RefSeq"/>
        </authorList>
    </citation>
    <scope>IDENTIFICATION</scope>
    <source>
        <tissue evidence="3">Liver</tissue>
    </source>
</reference>
<proteinExistence type="predicted"/>
<feature type="compositionally biased region" description="Low complexity" evidence="1">
    <location>
        <begin position="272"/>
        <end position="282"/>
    </location>
</feature>
<feature type="compositionally biased region" description="Gly residues" evidence="1">
    <location>
        <begin position="97"/>
        <end position="108"/>
    </location>
</feature>
<dbReference type="AlphaFoldDB" id="A0A9F5MNL4"/>
<dbReference type="OMA" id="QRDHKAK"/>
<feature type="compositionally biased region" description="Basic and acidic residues" evidence="1">
    <location>
        <begin position="283"/>
        <end position="292"/>
    </location>
</feature>
<feature type="region of interest" description="Disordered" evidence="1">
    <location>
        <begin position="266"/>
        <end position="296"/>
    </location>
</feature>